<feature type="domain" description="Ubiquitin-like protease family profile" evidence="5">
    <location>
        <begin position="182"/>
        <end position="375"/>
    </location>
</feature>
<accession>A0A0D0AJ58</accession>
<name>A0A0D0AJ58_9AGAR</name>
<dbReference type="GO" id="GO:0006508">
    <property type="term" value="P:proteolysis"/>
    <property type="evidence" value="ECO:0007669"/>
    <property type="project" value="UniProtKB-KW"/>
</dbReference>
<evidence type="ECO:0000256" key="2">
    <source>
        <dbReference type="ARBA" id="ARBA00022670"/>
    </source>
</evidence>
<dbReference type="OrthoDB" id="3045247at2759"/>
<organism evidence="6 7">
    <name type="scientific">Collybiopsis luxurians FD-317 M1</name>
    <dbReference type="NCBI Taxonomy" id="944289"/>
    <lineage>
        <taxon>Eukaryota</taxon>
        <taxon>Fungi</taxon>
        <taxon>Dikarya</taxon>
        <taxon>Basidiomycota</taxon>
        <taxon>Agaricomycotina</taxon>
        <taxon>Agaricomycetes</taxon>
        <taxon>Agaricomycetidae</taxon>
        <taxon>Agaricales</taxon>
        <taxon>Marasmiineae</taxon>
        <taxon>Omphalotaceae</taxon>
        <taxon>Collybiopsis</taxon>
        <taxon>Collybiopsis luxurians</taxon>
    </lineage>
</organism>
<dbReference type="GO" id="GO:0016929">
    <property type="term" value="F:deSUMOylase activity"/>
    <property type="evidence" value="ECO:0007669"/>
    <property type="project" value="TreeGrafter"/>
</dbReference>
<dbReference type="SUPFAM" id="SSF54001">
    <property type="entry name" value="Cysteine proteinases"/>
    <property type="match status" value="1"/>
</dbReference>
<dbReference type="InterPro" id="IPR003653">
    <property type="entry name" value="Peptidase_C48_C"/>
</dbReference>
<protein>
    <recommendedName>
        <fullName evidence="5">Ubiquitin-like protease family profile domain-containing protein</fullName>
    </recommendedName>
</protein>
<dbReference type="Proteomes" id="UP000053593">
    <property type="component" value="Unassembled WGS sequence"/>
</dbReference>
<dbReference type="PANTHER" id="PTHR12606">
    <property type="entry name" value="SENTRIN/SUMO-SPECIFIC PROTEASE"/>
    <property type="match status" value="1"/>
</dbReference>
<dbReference type="GO" id="GO:0005634">
    <property type="term" value="C:nucleus"/>
    <property type="evidence" value="ECO:0007669"/>
    <property type="project" value="TreeGrafter"/>
</dbReference>
<keyword evidence="2" id="KW-0645">Protease</keyword>
<evidence type="ECO:0000256" key="1">
    <source>
        <dbReference type="ARBA" id="ARBA00005234"/>
    </source>
</evidence>
<dbReference type="PANTHER" id="PTHR12606:SF141">
    <property type="entry name" value="GH15225P-RELATED"/>
    <property type="match status" value="1"/>
</dbReference>
<evidence type="ECO:0000313" key="6">
    <source>
        <dbReference type="EMBL" id="KIK50215.1"/>
    </source>
</evidence>
<evidence type="ECO:0000313" key="7">
    <source>
        <dbReference type="Proteomes" id="UP000053593"/>
    </source>
</evidence>
<dbReference type="PROSITE" id="PS50600">
    <property type="entry name" value="ULP_PROTEASE"/>
    <property type="match status" value="1"/>
</dbReference>
<dbReference type="Pfam" id="PF02902">
    <property type="entry name" value="Peptidase_C48"/>
    <property type="match status" value="1"/>
</dbReference>
<dbReference type="InterPro" id="IPR038765">
    <property type="entry name" value="Papain-like_cys_pep_sf"/>
</dbReference>
<gene>
    <name evidence="6" type="ORF">GYMLUDRAFT_253165</name>
</gene>
<keyword evidence="3" id="KW-0378">Hydrolase</keyword>
<dbReference type="AlphaFoldDB" id="A0A0D0AJ58"/>
<dbReference type="EMBL" id="KN834918">
    <property type="protein sequence ID" value="KIK50215.1"/>
    <property type="molecule type" value="Genomic_DNA"/>
</dbReference>
<dbReference type="Gene3D" id="3.40.395.10">
    <property type="entry name" value="Adenoviral Proteinase, Chain A"/>
    <property type="match status" value="1"/>
</dbReference>
<keyword evidence="7" id="KW-1185">Reference proteome</keyword>
<comment type="similarity">
    <text evidence="1">Belongs to the peptidase C48 family.</text>
</comment>
<keyword evidence="4" id="KW-0788">Thiol protease</keyword>
<dbReference type="GO" id="GO:0016926">
    <property type="term" value="P:protein desumoylation"/>
    <property type="evidence" value="ECO:0007669"/>
    <property type="project" value="TreeGrafter"/>
</dbReference>
<reference evidence="6 7" key="1">
    <citation type="submission" date="2014-04" db="EMBL/GenBank/DDBJ databases">
        <title>Evolutionary Origins and Diversification of the Mycorrhizal Mutualists.</title>
        <authorList>
            <consortium name="DOE Joint Genome Institute"/>
            <consortium name="Mycorrhizal Genomics Consortium"/>
            <person name="Kohler A."/>
            <person name="Kuo A."/>
            <person name="Nagy L.G."/>
            <person name="Floudas D."/>
            <person name="Copeland A."/>
            <person name="Barry K.W."/>
            <person name="Cichocki N."/>
            <person name="Veneault-Fourrey C."/>
            <person name="LaButti K."/>
            <person name="Lindquist E.A."/>
            <person name="Lipzen A."/>
            <person name="Lundell T."/>
            <person name="Morin E."/>
            <person name="Murat C."/>
            <person name="Riley R."/>
            <person name="Ohm R."/>
            <person name="Sun H."/>
            <person name="Tunlid A."/>
            <person name="Henrissat B."/>
            <person name="Grigoriev I.V."/>
            <person name="Hibbett D.S."/>
            <person name="Martin F."/>
        </authorList>
    </citation>
    <scope>NUCLEOTIDE SEQUENCE [LARGE SCALE GENOMIC DNA]</scope>
    <source>
        <strain evidence="6 7">FD-317 M1</strain>
    </source>
</reference>
<dbReference type="HOGENOM" id="CLU_665735_0_0_1"/>
<sequence>MKDLPPPSALHLPRCPQDCALVDYAYLGMTSSCIAHYLAELWNLISACQSCVPSLSVPLLTTSDNVTTVLGHCFGPLPSEDDEGFYSSSQLRIKQLRRLLDLLSSLPDIESDLAPALKLHNNLSSCQTIAVVFRNLRLLHQCIFEMQAASETTLFHSLEAYPDRTAQILRSMMKLSRRVKLPNISFRNFETIGVGRWVDDEIINYFVAKWCSRSSAVLGLSTFFASNILFQQNSCLTAKRVLGLEDEIKVQRWCRSTEKAQDLKDWESVFIPINENNSHWYSACINFRSQRIEIYDSLRHVCLVNRRKPVQSRKNTDIMLVLMWLTEVLSRLRGETVELSNNPFTAWRCDPHTEVPFQPNSYDCGIHTLWHLRHVLYFGSVRARCELHYLKFSDNMIGQRLILAQELFDDCNL</sequence>
<proteinExistence type="inferred from homology"/>
<evidence type="ECO:0000259" key="5">
    <source>
        <dbReference type="PROSITE" id="PS50600"/>
    </source>
</evidence>
<evidence type="ECO:0000256" key="3">
    <source>
        <dbReference type="ARBA" id="ARBA00022801"/>
    </source>
</evidence>
<evidence type="ECO:0000256" key="4">
    <source>
        <dbReference type="ARBA" id="ARBA00022807"/>
    </source>
</evidence>